<dbReference type="InterPro" id="IPR013094">
    <property type="entry name" value="AB_hydrolase_3"/>
</dbReference>
<dbReference type="GO" id="GO:0004806">
    <property type="term" value="F:triacylglycerol lipase activity"/>
    <property type="evidence" value="ECO:0007669"/>
    <property type="project" value="TreeGrafter"/>
</dbReference>
<evidence type="ECO:0000256" key="2">
    <source>
        <dbReference type="ARBA" id="ARBA00022801"/>
    </source>
</evidence>
<proteinExistence type="inferred from homology"/>
<accession>A0A972FU43</accession>
<dbReference type="InterPro" id="IPR050300">
    <property type="entry name" value="GDXG_lipolytic_enzyme"/>
</dbReference>
<dbReference type="Proteomes" id="UP000737113">
    <property type="component" value="Unassembled WGS sequence"/>
</dbReference>
<dbReference type="InterPro" id="IPR029058">
    <property type="entry name" value="AB_hydrolase_fold"/>
</dbReference>
<comment type="caution">
    <text evidence="4">The sequence shown here is derived from an EMBL/GenBank/DDBJ whole genome shotgun (WGS) entry which is preliminary data.</text>
</comment>
<organism evidence="4 5">
    <name type="scientific">Shewanella salipaludis</name>
    <dbReference type="NCBI Taxonomy" id="2723052"/>
    <lineage>
        <taxon>Bacteria</taxon>
        <taxon>Pseudomonadati</taxon>
        <taxon>Pseudomonadota</taxon>
        <taxon>Gammaproteobacteria</taxon>
        <taxon>Alteromonadales</taxon>
        <taxon>Shewanellaceae</taxon>
        <taxon>Shewanella</taxon>
    </lineage>
</organism>
<name>A0A972FU43_9GAMM</name>
<comment type="similarity">
    <text evidence="1">Belongs to the 'GDXG' lipolytic enzyme family.</text>
</comment>
<dbReference type="Gene3D" id="3.40.50.1820">
    <property type="entry name" value="alpha/beta hydrolase"/>
    <property type="match status" value="1"/>
</dbReference>
<dbReference type="EMBL" id="JAAXYH010000005">
    <property type="protein sequence ID" value="NMH65329.1"/>
    <property type="molecule type" value="Genomic_DNA"/>
</dbReference>
<protein>
    <submittedName>
        <fullName evidence="4">Alpha/beta hydrolase</fullName>
    </submittedName>
</protein>
<reference evidence="4" key="1">
    <citation type="submission" date="2020-04" db="EMBL/GenBank/DDBJ databases">
        <title>Description of Shewanella salipaludis sp. nov., isolated from a salt marsh.</title>
        <authorList>
            <person name="Park S."/>
            <person name="Yoon J.-H."/>
        </authorList>
    </citation>
    <scope>NUCLEOTIDE SEQUENCE</scope>
    <source>
        <strain evidence="4">SHSM-M6</strain>
    </source>
</reference>
<dbReference type="SUPFAM" id="SSF53474">
    <property type="entry name" value="alpha/beta-Hydrolases"/>
    <property type="match status" value="1"/>
</dbReference>
<keyword evidence="2 4" id="KW-0378">Hydrolase</keyword>
<sequence>MPSWQGAVFNALLSYLVRPCLGYGKARGSLPRLRLRLLALDRRWLAWPAGLETSRKALSQSELLYYPSMRSGESREARGSLFYIRGGGFCFKTPHAHARMLAELGLSCDTDIYVPDYRLAPEHPFPAALDDVLEAYIQVLSLESAARLVLMGDSAGGNLALSLLLELKRRHLPMPRACVLISPALDLALTGDIERMLGAKDPFFSLESLLRLRGAYLAGADPMAPAISPLLGDLCGLPAILVIAGTRELLLQDSQRLLDKVGAAGGDIRALFYPNMPHVFPLVAALPEAVDARLKICEFIRDRLQG</sequence>
<dbReference type="Pfam" id="PF07859">
    <property type="entry name" value="Abhydrolase_3"/>
    <property type="match status" value="1"/>
</dbReference>
<dbReference type="AlphaFoldDB" id="A0A972FU43"/>
<dbReference type="PANTHER" id="PTHR48081:SF30">
    <property type="entry name" value="ACETYL-HYDROLASE LIPR-RELATED"/>
    <property type="match status" value="1"/>
</dbReference>
<evidence type="ECO:0000259" key="3">
    <source>
        <dbReference type="Pfam" id="PF07859"/>
    </source>
</evidence>
<keyword evidence="5" id="KW-1185">Reference proteome</keyword>
<evidence type="ECO:0000256" key="1">
    <source>
        <dbReference type="ARBA" id="ARBA00010515"/>
    </source>
</evidence>
<evidence type="ECO:0000313" key="4">
    <source>
        <dbReference type="EMBL" id="NMH65329.1"/>
    </source>
</evidence>
<feature type="domain" description="Alpha/beta hydrolase fold-3" evidence="3">
    <location>
        <begin position="81"/>
        <end position="281"/>
    </location>
</feature>
<dbReference type="PANTHER" id="PTHR48081">
    <property type="entry name" value="AB HYDROLASE SUPERFAMILY PROTEIN C4A8.06C"/>
    <property type="match status" value="1"/>
</dbReference>
<dbReference type="RefSeq" id="WP_169564035.1">
    <property type="nucleotide sequence ID" value="NZ_JAAXYH010000005.1"/>
</dbReference>
<evidence type="ECO:0000313" key="5">
    <source>
        <dbReference type="Proteomes" id="UP000737113"/>
    </source>
</evidence>
<gene>
    <name evidence="4" type="ORF">HC757_09115</name>
</gene>